<proteinExistence type="predicted"/>
<sequence>MAQAAASAAAAAPHTPPVTTHSQKPKLPTLS</sequence>
<dbReference type="Proteomes" id="UP000708208">
    <property type="component" value="Unassembled WGS sequence"/>
</dbReference>
<gene>
    <name evidence="2" type="ORF">AFUS01_LOCUS30332</name>
</gene>
<feature type="compositionally biased region" description="Low complexity" evidence="1">
    <location>
        <begin position="1"/>
        <end position="12"/>
    </location>
</feature>
<feature type="region of interest" description="Disordered" evidence="1">
    <location>
        <begin position="1"/>
        <end position="31"/>
    </location>
</feature>
<comment type="caution">
    <text evidence="2">The sequence shown here is derived from an EMBL/GenBank/DDBJ whole genome shotgun (WGS) entry which is preliminary data.</text>
</comment>
<organism evidence="2 3">
    <name type="scientific">Allacma fusca</name>
    <dbReference type="NCBI Taxonomy" id="39272"/>
    <lineage>
        <taxon>Eukaryota</taxon>
        <taxon>Metazoa</taxon>
        <taxon>Ecdysozoa</taxon>
        <taxon>Arthropoda</taxon>
        <taxon>Hexapoda</taxon>
        <taxon>Collembola</taxon>
        <taxon>Symphypleona</taxon>
        <taxon>Sminthuridae</taxon>
        <taxon>Allacma</taxon>
    </lineage>
</organism>
<accession>A0A8J2PP50</accession>
<reference evidence="2" key="1">
    <citation type="submission" date="2021-06" db="EMBL/GenBank/DDBJ databases">
        <authorList>
            <person name="Hodson N. C."/>
            <person name="Mongue J. A."/>
            <person name="Jaron S. K."/>
        </authorList>
    </citation>
    <scope>NUCLEOTIDE SEQUENCE</scope>
</reference>
<evidence type="ECO:0000313" key="3">
    <source>
        <dbReference type="Proteomes" id="UP000708208"/>
    </source>
</evidence>
<protein>
    <submittedName>
        <fullName evidence="2">Uncharacterized protein</fullName>
    </submittedName>
</protein>
<dbReference type="OrthoDB" id="5989194at2759"/>
<feature type="non-terminal residue" evidence="2">
    <location>
        <position position="31"/>
    </location>
</feature>
<dbReference type="EMBL" id="CAJVCH010463138">
    <property type="protein sequence ID" value="CAG7819914.1"/>
    <property type="molecule type" value="Genomic_DNA"/>
</dbReference>
<dbReference type="AlphaFoldDB" id="A0A8J2PP50"/>
<evidence type="ECO:0000313" key="2">
    <source>
        <dbReference type="EMBL" id="CAG7819914.1"/>
    </source>
</evidence>
<keyword evidence="3" id="KW-1185">Reference proteome</keyword>
<name>A0A8J2PP50_9HEXA</name>
<evidence type="ECO:0000256" key="1">
    <source>
        <dbReference type="SAM" id="MobiDB-lite"/>
    </source>
</evidence>